<dbReference type="GO" id="GO:0008705">
    <property type="term" value="F:methionine synthase activity"/>
    <property type="evidence" value="ECO:0007669"/>
    <property type="project" value="TreeGrafter"/>
</dbReference>
<dbReference type="RefSeq" id="WP_021171376.1">
    <property type="nucleotide sequence ID" value="NZ_CTRP01000016.1"/>
</dbReference>
<dbReference type="Gene3D" id="1.10.1240.10">
    <property type="entry name" value="Methionine synthase domain"/>
    <property type="match status" value="1"/>
</dbReference>
<dbReference type="GO" id="GO:0032259">
    <property type="term" value="P:methylation"/>
    <property type="evidence" value="ECO:0007669"/>
    <property type="project" value="UniProtKB-KW"/>
</dbReference>
<dbReference type="EMBL" id="CTRP01000016">
    <property type="protein sequence ID" value="CQR75161.1"/>
    <property type="molecule type" value="Genomic_DNA"/>
</dbReference>
<evidence type="ECO:0000256" key="2">
    <source>
        <dbReference type="ARBA" id="ARBA00023285"/>
    </source>
</evidence>
<evidence type="ECO:0000313" key="4">
    <source>
        <dbReference type="EMBL" id="CQR75161.1"/>
    </source>
</evidence>
<keyword evidence="4" id="KW-0808">Transferase</keyword>
<proteinExistence type="predicted"/>
<dbReference type="SUPFAM" id="SSF47644">
    <property type="entry name" value="Methionine synthase domain"/>
    <property type="match status" value="1"/>
</dbReference>
<dbReference type="GO" id="GO:0031419">
    <property type="term" value="F:cobalamin binding"/>
    <property type="evidence" value="ECO:0007669"/>
    <property type="project" value="InterPro"/>
</dbReference>
<dbReference type="Proteomes" id="UP000049855">
    <property type="component" value="Unassembled WGS sequence"/>
</dbReference>
<name>A0A0U1L637_9FIRM</name>
<feature type="domain" description="B12-binding" evidence="3">
    <location>
        <begin position="88"/>
        <end position="214"/>
    </location>
</feature>
<keyword evidence="4" id="KW-0489">Methyltransferase</keyword>
<dbReference type="GO" id="GO:0046653">
    <property type="term" value="P:tetrahydrofolate metabolic process"/>
    <property type="evidence" value="ECO:0007669"/>
    <property type="project" value="TreeGrafter"/>
</dbReference>
<dbReference type="SUPFAM" id="SSF52242">
    <property type="entry name" value="Cobalamin (vitamin B12)-binding domain"/>
    <property type="match status" value="1"/>
</dbReference>
<dbReference type="GO" id="GO:0050667">
    <property type="term" value="P:homocysteine metabolic process"/>
    <property type="evidence" value="ECO:0007669"/>
    <property type="project" value="TreeGrafter"/>
</dbReference>
<keyword evidence="1" id="KW-0479">Metal-binding</keyword>
<reference evidence="5" key="1">
    <citation type="submission" date="2015-03" db="EMBL/GenBank/DDBJ databases">
        <authorList>
            <person name="Nijsse Bart"/>
        </authorList>
    </citation>
    <scope>NUCLEOTIDE SEQUENCE [LARGE SCALE GENOMIC DNA]</scope>
</reference>
<dbReference type="AlphaFoldDB" id="A0A0U1L637"/>
<dbReference type="GO" id="GO:0046872">
    <property type="term" value="F:metal ion binding"/>
    <property type="evidence" value="ECO:0007669"/>
    <property type="project" value="UniProtKB-KW"/>
</dbReference>
<accession>A0A0U1L637</accession>
<organism evidence="4 5">
    <name type="scientific">Sporomusa ovata</name>
    <dbReference type="NCBI Taxonomy" id="2378"/>
    <lineage>
        <taxon>Bacteria</taxon>
        <taxon>Bacillati</taxon>
        <taxon>Bacillota</taxon>
        <taxon>Negativicutes</taxon>
        <taxon>Selenomonadales</taxon>
        <taxon>Sporomusaceae</taxon>
        <taxon>Sporomusa</taxon>
    </lineage>
</organism>
<dbReference type="Gene3D" id="3.40.50.280">
    <property type="entry name" value="Cobalamin-binding domain"/>
    <property type="match status" value="1"/>
</dbReference>
<dbReference type="Pfam" id="PF02310">
    <property type="entry name" value="B12-binding"/>
    <property type="match status" value="1"/>
</dbReference>
<keyword evidence="5" id="KW-1185">Reference proteome</keyword>
<dbReference type="PROSITE" id="PS51332">
    <property type="entry name" value="B12_BINDING"/>
    <property type="match status" value="1"/>
</dbReference>
<dbReference type="Pfam" id="PF02607">
    <property type="entry name" value="B12-binding_2"/>
    <property type="match status" value="1"/>
</dbReference>
<dbReference type="PANTHER" id="PTHR45833:SF1">
    <property type="entry name" value="METHIONINE SYNTHASE"/>
    <property type="match status" value="1"/>
</dbReference>
<dbReference type="InterPro" id="IPR050554">
    <property type="entry name" value="Met_Synthase/Corrinoid"/>
</dbReference>
<dbReference type="PANTHER" id="PTHR45833">
    <property type="entry name" value="METHIONINE SYNTHASE"/>
    <property type="match status" value="1"/>
</dbReference>
<dbReference type="InterPro" id="IPR036724">
    <property type="entry name" value="Cobalamin-bd_sf"/>
</dbReference>
<sequence>MLKIQKMLVGAMARLDETMVMNLVRQGLQMGVNPYVLLEEIRIGTDRVGELYSKGEYFLSDLIMASEIFKDVLALVNQDRVVTAVVSYPTVIFGTVEDDIHDIGKNITTGIMRYNGFDICDLGVDVPASKFIEAIEQYNSRVVCLTGLITEAFDSMKNTIALLKENGLRSRTTVIIGGLVNESVKNYTGADYWATDCTKVNELCRNILVNNMRIMQSS</sequence>
<dbReference type="InterPro" id="IPR003759">
    <property type="entry name" value="Cbl-bd_cap"/>
</dbReference>
<evidence type="ECO:0000256" key="1">
    <source>
        <dbReference type="ARBA" id="ARBA00022723"/>
    </source>
</evidence>
<keyword evidence="2" id="KW-0170">Cobalt</keyword>
<dbReference type="InterPro" id="IPR036594">
    <property type="entry name" value="Meth_synthase_dom"/>
</dbReference>
<evidence type="ECO:0000313" key="5">
    <source>
        <dbReference type="Proteomes" id="UP000049855"/>
    </source>
</evidence>
<dbReference type="SMART" id="SM01018">
    <property type="entry name" value="B12-binding_2"/>
    <property type="match status" value="1"/>
</dbReference>
<dbReference type="GO" id="GO:0005829">
    <property type="term" value="C:cytosol"/>
    <property type="evidence" value="ECO:0007669"/>
    <property type="project" value="TreeGrafter"/>
</dbReference>
<gene>
    <name evidence="4" type="ORF">SpAn4DRAFT_4525</name>
</gene>
<evidence type="ECO:0000259" key="3">
    <source>
        <dbReference type="PROSITE" id="PS51332"/>
    </source>
</evidence>
<protein>
    <submittedName>
        <fullName evidence="4">Methyltransferase corrinoid protein</fullName>
    </submittedName>
</protein>
<dbReference type="InterPro" id="IPR006158">
    <property type="entry name" value="Cobalamin-bd"/>
</dbReference>